<name>A0ABY1QKI4_9BACT</name>
<dbReference type="PROSITE" id="PS51257">
    <property type="entry name" value="PROKAR_LIPOPROTEIN"/>
    <property type="match status" value="1"/>
</dbReference>
<feature type="signal peptide" evidence="2">
    <location>
        <begin position="1"/>
        <end position="36"/>
    </location>
</feature>
<sequence length="652" mass="67587">MKTHLQLNSLSAFALAPLVLWSACCSLVLSPGGVQAAPPTAADNIDYAASGFQFPPGVNPSAWATAAGATATGGINYAGRPTVSGPMMAPPMAQQMGPPAMGSPASMMAMGMPGMGPNGPVMGRPGMEGPMMGPAQMQMPGMSGASKIPASFPSGPIPGMGQVVPTGLQAPMGPAAYQAAMQAPYGQTPYGVAPVGYNQPGCDAMYSYPSAGYAGYGNACGCGDASCEEGGCGFQGLLPALTGRSNCNQCRGAGCQSCASRTLQNDCIGHGGVFGDMVNGKCMDNDLGLLLGSIGGGLAGLADCLKPYGEAGKCAQRWYDLSGEYMMLSQNFSQGDQIYTYQGIDGAGGVPVLSLSDAEENGLTSGMRLSASVIAGVGGNVEATYMGGHEWNNTATALGIEDGVTGDGDLYSYISEFGVTPADGYDDTDRSLIQSLKVSSKFHSGEINYRRRVVGPSCKFQGSWLVGLRYLRYDNNLGYDAIGSYNNRVGTTIGSTAGGELRFFESDVRTKNDLFGAQLGYDLWWNVTPGVHFGVGMKGAWVQNDWQRNVSLTANSAGPGAVPGTASSSDGDREGTVMGELEAALVYRFSHEWSFRSAYHLIAIDDIIGTTLSRDDLISGVDGDVGTVFNPTSPDQSAAVLQGFTVGLEYMW</sequence>
<organism evidence="3 4">
    <name type="scientific">Neorhodopirellula lusitana</name>
    <dbReference type="NCBI Taxonomy" id="445327"/>
    <lineage>
        <taxon>Bacteria</taxon>
        <taxon>Pseudomonadati</taxon>
        <taxon>Planctomycetota</taxon>
        <taxon>Planctomycetia</taxon>
        <taxon>Pirellulales</taxon>
        <taxon>Pirellulaceae</taxon>
        <taxon>Neorhodopirellula</taxon>
    </lineage>
</organism>
<gene>
    <name evidence="3" type="ORF">SAMN06265222_117102</name>
</gene>
<feature type="chain" id="PRO_5046524537" evidence="2">
    <location>
        <begin position="37"/>
        <end position="652"/>
    </location>
</feature>
<keyword evidence="4" id="KW-1185">Reference proteome</keyword>
<feature type="region of interest" description="Disordered" evidence="1">
    <location>
        <begin position="553"/>
        <end position="574"/>
    </location>
</feature>
<dbReference type="Pfam" id="PF07585">
    <property type="entry name" value="BBP7"/>
    <property type="match status" value="1"/>
</dbReference>
<evidence type="ECO:0000313" key="3">
    <source>
        <dbReference type="EMBL" id="SMP74305.1"/>
    </source>
</evidence>
<comment type="caution">
    <text evidence="3">The sequence shown here is derived from an EMBL/GenBank/DDBJ whole genome shotgun (WGS) entry which is preliminary data.</text>
</comment>
<protein>
    <submittedName>
        <fullName evidence="3">Beta barrel porin-7 (BBP7)</fullName>
    </submittedName>
</protein>
<keyword evidence="2" id="KW-0732">Signal</keyword>
<evidence type="ECO:0000313" key="4">
    <source>
        <dbReference type="Proteomes" id="UP001158067"/>
    </source>
</evidence>
<dbReference type="EMBL" id="FXUG01000017">
    <property type="protein sequence ID" value="SMP74305.1"/>
    <property type="molecule type" value="Genomic_DNA"/>
</dbReference>
<dbReference type="Proteomes" id="UP001158067">
    <property type="component" value="Unassembled WGS sequence"/>
</dbReference>
<accession>A0ABY1QKI4</accession>
<evidence type="ECO:0000256" key="2">
    <source>
        <dbReference type="SAM" id="SignalP"/>
    </source>
</evidence>
<reference evidence="3 4" key="1">
    <citation type="submission" date="2017-05" db="EMBL/GenBank/DDBJ databases">
        <authorList>
            <person name="Varghese N."/>
            <person name="Submissions S."/>
        </authorList>
    </citation>
    <scope>NUCLEOTIDE SEQUENCE [LARGE SCALE GENOMIC DNA]</scope>
    <source>
        <strain evidence="3 4">DSM 25457</strain>
    </source>
</reference>
<dbReference type="RefSeq" id="WP_283434877.1">
    <property type="nucleotide sequence ID" value="NZ_FXUG01000017.1"/>
</dbReference>
<proteinExistence type="predicted"/>
<dbReference type="InterPro" id="IPR011446">
    <property type="entry name" value="BBP7"/>
</dbReference>
<evidence type="ECO:0000256" key="1">
    <source>
        <dbReference type="SAM" id="MobiDB-lite"/>
    </source>
</evidence>